<gene>
    <name evidence="1" type="ORF">C2G38_2182192</name>
</gene>
<name>A0A397VJI6_9GLOM</name>
<dbReference type="OrthoDB" id="2160519at2759"/>
<dbReference type="Proteomes" id="UP000266673">
    <property type="component" value="Unassembled WGS sequence"/>
</dbReference>
<sequence>MELLVNYPLICVTRKQTFIARKVKNSDEILGGYNPISWNRSKNDIFNSDDLCYGGGVIYTYCDLVDEVSKFIKKLELTLCRSGIDNNRKIKIIENWTGSTRSDLYGYGPNWYGFCRPDQDPE</sequence>
<proteinExistence type="predicted"/>
<evidence type="ECO:0000313" key="2">
    <source>
        <dbReference type="Proteomes" id="UP000266673"/>
    </source>
</evidence>
<accession>A0A397VJI6</accession>
<evidence type="ECO:0008006" key="3">
    <source>
        <dbReference type="Google" id="ProtNLM"/>
    </source>
</evidence>
<dbReference type="AlphaFoldDB" id="A0A397VJI6"/>
<protein>
    <recommendedName>
        <fullName evidence="3">TLDc domain-containing protein</fullName>
    </recommendedName>
</protein>
<dbReference type="EMBL" id="QKWP01000481">
    <property type="protein sequence ID" value="RIB19336.1"/>
    <property type="molecule type" value="Genomic_DNA"/>
</dbReference>
<keyword evidence="2" id="KW-1185">Reference proteome</keyword>
<comment type="caution">
    <text evidence="1">The sequence shown here is derived from an EMBL/GenBank/DDBJ whole genome shotgun (WGS) entry which is preliminary data.</text>
</comment>
<evidence type="ECO:0000313" key="1">
    <source>
        <dbReference type="EMBL" id="RIB19336.1"/>
    </source>
</evidence>
<reference evidence="1 2" key="1">
    <citation type="submission" date="2018-06" db="EMBL/GenBank/DDBJ databases">
        <title>Comparative genomics reveals the genomic features of Rhizophagus irregularis, R. cerebriforme, R. diaphanum and Gigaspora rosea, and their symbiotic lifestyle signature.</title>
        <authorList>
            <person name="Morin E."/>
            <person name="San Clemente H."/>
            <person name="Chen E.C.H."/>
            <person name="De La Providencia I."/>
            <person name="Hainaut M."/>
            <person name="Kuo A."/>
            <person name="Kohler A."/>
            <person name="Murat C."/>
            <person name="Tang N."/>
            <person name="Roy S."/>
            <person name="Loubradou J."/>
            <person name="Henrissat B."/>
            <person name="Grigoriev I.V."/>
            <person name="Corradi N."/>
            <person name="Roux C."/>
            <person name="Martin F.M."/>
        </authorList>
    </citation>
    <scope>NUCLEOTIDE SEQUENCE [LARGE SCALE GENOMIC DNA]</scope>
    <source>
        <strain evidence="1 2">DAOM 194757</strain>
    </source>
</reference>
<organism evidence="1 2">
    <name type="scientific">Gigaspora rosea</name>
    <dbReference type="NCBI Taxonomy" id="44941"/>
    <lineage>
        <taxon>Eukaryota</taxon>
        <taxon>Fungi</taxon>
        <taxon>Fungi incertae sedis</taxon>
        <taxon>Mucoromycota</taxon>
        <taxon>Glomeromycotina</taxon>
        <taxon>Glomeromycetes</taxon>
        <taxon>Diversisporales</taxon>
        <taxon>Gigasporaceae</taxon>
        <taxon>Gigaspora</taxon>
    </lineage>
</organism>